<evidence type="ECO:0000256" key="1">
    <source>
        <dbReference type="SAM" id="Phobius"/>
    </source>
</evidence>
<feature type="transmembrane region" description="Helical" evidence="1">
    <location>
        <begin position="32"/>
        <end position="54"/>
    </location>
</feature>
<keyword evidence="1" id="KW-0812">Transmembrane</keyword>
<dbReference type="Proteomes" id="UP000049127">
    <property type="component" value="Unassembled WGS sequence"/>
</dbReference>
<evidence type="ECO:0000313" key="3">
    <source>
        <dbReference type="Proteomes" id="UP000049127"/>
    </source>
</evidence>
<dbReference type="OrthoDB" id="1937035at2"/>
<feature type="transmembrane region" description="Helical" evidence="1">
    <location>
        <begin position="66"/>
        <end position="83"/>
    </location>
</feature>
<gene>
    <name evidence="2" type="ORF">R28058_18031</name>
</gene>
<name>A0A0C7R5C1_PARSO</name>
<proteinExistence type="predicted"/>
<sequence>MLETLQNISNVLSGMWNFCMNVWDLISNPTKILIGVLDVSYWVLLLTAIVCLILTMSGCKKTRNGATISLIIYTILQCLASVLI</sequence>
<keyword evidence="1" id="KW-1133">Transmembrane helix</keyword>
<protein>
    <submittedName>
        <fullName evidence="2">Uncharacterized protein</fullName>
    </submittedName>
</protein>
<dbReference type="RefSeq" id="WP_055342134.1">
    <property type="nucleotide sequence ID" value="NZ_CEKZ01000003.1"/>
</dbReference>
<dbReference type="AlphaFoldDB" id="A0A0C7R5C1"/>
<dbReference type="EMBL" id="CEKZ01000003">
    <property type="protein sequence ID" value="CEQ04070.1"/>
    <property type="molecule type" value="Genomic_DNA"/>
</dbReference>
<organism evidence="2 3">
    <name type="scientific">Paraclostridium sordellii</name>
    <name type="common">Clostridium sordellii</name>
    <dbReference type="NCBI Taxonomy" id="1505"/>
    <lineage>
        <taxon>Bacteria</taxon>
        <taxon>Bacillati</taxon>
        <taxon>Bacillota</taxon>
        <taxon>Clostridia</taxon>
        <taxon>Peptostreptococcales</taxon>
        <taxon>Peptostreptococcaceae</taxon>
        <taxon>Paraclostridium</taxon>
    </lineage>
</organism>
<evidence type="ECO:0000313" key="2">
    <source>
        <dbReference type="EMBL" id="CEQ04070.1"/>
    </source>
</evidence>
<accession>A0A0C7R5C1</accession>
<reference evidence="2 3" key="1">
    <citation type="submission" date="2015-01" db="EMBL/GenBank/DDBJ databases">
        <authorList>
            <person name="Aslett A.Martin."/>
            <person name="De Silva Nishadi"/>
        </authorList>
    </citation>
    <scope>NUCLEOTIDE SEQUENCE [LARGE SCALE GENOMIC DNA]</scope>
    <source>
        <strain evidence="2 3">R28058</strain>
    </source>
</reference>
<keyword evidence="1" id="KW-0472">Membrane</keyword>